<dbReference type="Proteomes" id="UP000539265">
    <property type="component" value="Unassembled WGS sequence"/>
</dbReference>
<name>A0A839SFH1_9SPHI</name>
<accession>A0A839SFH1</accession>
<evidence type="ECO:0000256" key="1">
    <source>
        <dbReference type="SAM" id="MobiDB-lite"/>
    </source>
</evidence>
<feature type="region of interest" description="Disordered" evidence="1">
    <location>
        <begin position="43"/>
        <end position="66"/>
    </location>
</feature>
<dbReference type="RefSeq" id="WP_183475881.1">
    <property type="nucleotide sequence ID" value="NZ_JACHWX010000003.1"/>
</dbReference>
<dbReference type="EMBL" id="JACHWX010000003">
    <property type="protein sequence ID" value="MBB3055287.1"/>
    <property type="molecule type" value="Genomic_DNA"/>
</dbReference>
<gene>
    <name evidence="2" type="ORF">FHS11_001704</name>
</gene>
<reference evidence="2" key="1">
    <citation type="submission" date="2020-08" db="EMBL/GenBank/DDBJ databases">
        <title>Genomic Encyclopedia of Type Strains, Phase III (KMG-III): the genomes of soil and plant-associated and newly described type strains.</title>
        <authorList>
            <person name="Whitman W."/>
        </authorList>
    </citation>
    <scope>NUCLEOTIDE SEQUENCE [LARGE SCALE GENOMIC DNA]</scope>
    <source>
        <strain evidence="2">CECT 8628</strain>
    </source>
</reference>
<dbReference type="AlphaFoldDB" id="A0A839SFH1"/>
<protein>
    <submittedName>
        <fullName evidence="2">Uncharacterized protein</fullName>
    </submittedName>
</protein>
<evidence type="ECO:0000313" key="2">
    <source>
        <dbReference type="EMBL" id="MBB3055287.1"/>
    </source>
</evidence>
<keyword evidence="3" id="KW-1185">Reference proteome</keyword>
<organism evidence="2 3">
    <name type="scientific">Mucilaginibacter gotjawali</name>
    <dbReference type="NCBI Taxonomy" id="1550579"/>
    <lineage>
        <taxon>Bacteria</taxon>
        <taxon>Pseudomonadati</taxon>
        <taxon>Bacteroidota</taxon>
        <taxon>Sphingobacteriia</taxon>
        <taxon>Sphingobacteriales</taxon>
        <taxon>Sphingobacteriaceae</taxon>
        <taxon>Mucilaginibacter</taxon>
    </lineage>
</organism>
<sequence length="66" mass="7561">MSRKRGPLSTRRETPAFQKSKVLPVNNTPYPVFNTPYAVGENTKQRRNQYNFPPAQLCPANPHYNA</sequence>
<comment type="caution">
    <text evidence="2">The sequence shown here is derived from an EMBL/GenBank/DDBJ whole genome shotgun (WGS) entry which is preliminary data.</text>
</comment>
<proteinExistence type="predicted"/>
<evidence type="ECO:0000313" key="3">
    <source>
        <dbReference type="Proteomes" id="UP000539265"/>
    </source>
</evidence>